<dbReference type="AlphaFoldDB" id="A0A8B8ESZ5"/>
<dbReference type="PANTHER" id="PTHR42774">
    <property type="entry name" value="PHOSPHOTRANSFERASE SYSTEM TRANSPORT PROTEIN"/>
    <property type="match status" value="1"/>
</dbReference>
<dbReference type="Gene3D" id="3.40.1190.20">
    <property type="match status" value="1"/>
</dbReference>
<accession>A0A8B8ESZ5</accession>
<evidence type="ECO:0000259" key="1">
    <source>
        <dbReference type="Pfam" id="PF00294"/>
    </source>
</evidence>
<dbReference type="OrthoDB" id="204058at2759"/>
<name>A0A8B8ESZ5_CRAVI</name>
<feature type="domain" description="Carbohydrate kinase PfkB" evidence="1">
    <location>
        <begin position="4"/>
        <end position="299"/>
    </location>
</feature>
<dbReference type="InterPro" id="IPR029056">
    <property type="entry name" value="Ribokinase-like"/>
</dbReference>
<gene>
    <name evidence="3" type="primary">LOC111136353</name>
</gene>
<dbReference type="CDD" id="cd01939">
    <property type="entry name" value="Ketohexokinase"/>
    <property type="match status" value="1"/>
</dbReference>
<evidence type="ECO:0000313" key="3">
    <source>
        <dbReference type="RefSeq" id="XP_022342863.1"/>
    </source>
</evidence>
<protein>
    <submittedName>
        <fullName evidence="3">Ketohexokinase-like</fullName>
    </submittedName>
</protein>
<dbReference type="RefSeq" id="XP_022342863.1">
    <property type="nucleotide sequence ID" value="XM_022487155.1"/>
</dbReference>
<dbReference type="GO" id="GO:0006000">
    <property type="term" value="P:fructose metabolic process"/>
    <property type="evidence" value="ECO:0007669"/>
    <property type="project" value="InterPro"/>
</dbReference>
<evidence type="ECO:0000313" key="2">
    <source>
        <dbReference type="Proteomes" id="UP000694844"/>
    </source>
</evidence>
<dbReference type="Pfam" id="PF00294">
    <property type="entry name" value="PfkB"/>
    <property type="match status" value="1"/>
</dbReference>
<dbReference type="SUPFAM" id="SSF53613">
    <property type="entry name" value="Ribokinase-like"/>
    <property type="match status" value="1"/>
</dbReference>
<sequence length="317" mass="34993">MSVRVMCVGLACVDIVSVCKNYPEEDSDQRVLDFYWQKGGNAANSSTVLSLLGAKSEYMGSFANDNEMRFLQEEFTSQGVHTSNCRTYDTGYMTPTSIIIVNSQNGSRTILHASKNLPEVSLEDFKKIDLKNYKWIHFEGRPNLSGSSYEIVRMLAYIDEYNHSRSESEQIQTSVELEKPARAAELDQLLDKANYVFISKDYNQHKGLNSKEESARAFIQKCRKGAAVICAWGEDGAAAMDSQGQLVTSPCFPPDKLCDTLAAGDTFNAATIYALAQGKTLADAITFGCKIAGAKCGMQGIKGLKDVKFTEELQLNQ</sequence>
<dbReference type="GeneID" id="111136353"/>
<organism evidence="2 3">
    <name type="scientific">Crassostrea virginica</name>
    <name type="common">Eastern oyster</name>
    <dbReference type="NCBI Taxonomy" id="6565"/>
    <lineage>
        <taxon>Eukaryota</taxon>
        <taxon>Metazoa</taxon>
        <taxon>Spiralia</taxon>
        <taxon>Lophotrochozoa</taxon>
        <taxon>Mollusca</taxon>
        <taxon>Bivalvia</taxon>
        <taxon>Autobranchia</taxon>
        <taxon>Pteriomorphia</taxon>
        <taxon>Ostreida</taxon>
        <taxon>Ostreoidea</taxon>
        <taxon>Ostreidae</taxon>
        <taxon>Crassostrea</taxon>
    </lineage>
</organism>
<dbReference type="Proteomes" id="UP000694844">
    <property type="component" value="Chromosome 5"/>
</dbReference>
<reference evidence="3" key="1">
    <citation type="submission" date="2025-08" db="UniProtKB">
        <authorList>
            <consortium name="RefSeq"/>
        </authorList>
    </citation>
    <scope>IDENTIFICATION</scope>
    <source>
        <tissue evidence="3">Whole sample</tissue>
    </source>
</reference>
<proteinExistence type="predicted"/>
<dbReference type="InterPro" id="IPR052562">
    <property type="entry name" value="Ketohexokinase-related"/>
</dbReference>
<dbReference type="PANTHER" id="PTHR42774:SF3">
    <property type="entry name" value="KETOHEXOKINASE"/>
    <property type="match status" value="1"/>
</dbReference>
<dbReference type="InterPro" id="IPR034093">
    <property type="entry name" value="KHK"/>
</dbReference>
<dbReference type="GO" id="GO:0004454">
    <property type="term" value="F:ketohexokinase activity"/>
    <property type="evidence" value="ECO:0007669"/>
    <property type="project" value="InterPro"/>
</dbReference>
<dbReference type="KEGG" id="cvn:111136353"/>
<keyword evidence="2" id="KW-1185">Reference proteome</keyword>
<dbReference type="InterPro" id="IPR011611">
    <property type="entry name" value="PfkB_dom"/>
</dbReference>